<sequence>MGFFLPSIYSRPTGNEERHDLSCYVHVAKLERISQVLDNRR</sequence>
<keyword evidence="2" id="KW-1185">Reference proteome</keyword>
<gene>
    <name evidence="1" type="ORF">Xmir_01108</name>
</gene>
<name>A0A2D0JTM6_9GAMM</name>
<organism evidence="1 2">
    <name type="scientific">Xenorhabdus miraniensis</name>
    <dbReference type="NCBI Taxonomy" id="351674"/>
    <lineage>
        <taxon>Bacteria</taxon>
        <taxon>Pseudomonadati</taxon>
        <taxon>Pseudomonadota</taxon>
        <taxon>Gammaproteobacteria</taxon>
        <taxon>Enterobacterales</taxon>
        <taxon>Morganellaceae</taxon>
        <taxon>Xenorhabdus</taxon>
    </lineage>
</organism>
<reference evidence="1 2" key="1">
    <citation type="journal article" date="2017" name="Nat. Microbiol.">
        <title>Natural product diversity associated with the nematode symbionts Photorhabdus and Xenorhabdus.</title>
        <authorList>
            <person name="Tobias N.J."/>
            <person name="Wolff H."/>
            <person name="Djahanschiri B."/>
            <person name="Grundmann F."/>
            <person name="Kronenwerth M."/>
            <person name="Shi Y.M."/>
            <person name="Simonyi S."/>
            <person name="Grun P."/>
            <person name="Shapiro-Ilan D."/>
            <person name="Pidot S.J."/>
            <person name="Stinear T.P."/>
            <person name="Ebersberger I."/>
            <person name="Bode H.B."/>
        </authorList>
    </citation>
    <scope>NUCLEOTIDE SEQUENCE [LARGE SCALE GENOMIC DNA]</scope>
    <source>
        <strain evidence="1 2">DSM 17902</strain>
    </source>
</reference>
<accession>A0A2D0JTM6</accession>
<proteinExistence type="predicted"/>
<dbReference type="EMBL" id="NITZ01000004">
    <property type="protein sequence ID" value="PHM49660.1"/>
    <property type="molecule type" value="Genomic_DNA"/>
</dbReference>
<evidence type="ECO:0000313" key="2">
    <source>
        <dbReference type="Proteomes" id="UP000221980"/>
    </source>
</evidence>
<dbReference type="AlphaFoldDB" id="A0A2D0JTM6"/>
<dbReference type="Proteomes" id="UP000221980">
    <property type="component" value="Unassembled WGS sequence"/>
</dbReference>
<comment type="caution">
    <text evidence="1">The sequence shown here is derived from an EMBL/GenBank/DDBJ whole genome shotgun (WGS) entry which is preliminary data.</text>
</comment>
<evidence type="ECO:0000313" key="1">
    <source>
        <dbReference type="EMBL" id="PHM49660.1"/>
    </source>
</evidence>
<protein>
    <submittedName>
        <fullName evidence="1">Uncharacterized protein</fullName>
    </submittedName>
</protein>